<dbReference type="InterPro" id="IPR041638">
    <property type="entry name" value="BaeRF_family11"/>
</dbReference>
<dbReference type="OrthoDB" id="242138at2"/>
<dbReference type="Proteomes" id="UP000199125">
    <property type="component" value="Unassembled WGS sequence"/>
</dbReference>
<evidence type="ECO:0000313" key="2">
    <source>
        <dbReference type="Proteomes" id="UP000199125"/>
    </source>
</evidence>
<dbReference type="AlphaFoldDB" id="A0A1H6NMZ8"/>
<dbReference type="Pfam" id="PF18855">
    <property type="entry name" value="baeRF_family11"/>
    <property type="match status" value="1"/>
</dbReference>
<sequence length="373" mass="40541">MLYVDIPTRPEFATLIEVRADACVSIYLKTTPLTQEIVASRIEFGNLVREAQRQLEEAGLDKRRLAALVEGLHDLLDDDEFWKYQANSLAVFATPDRIRTFRLANELTSMVQVADRFHLKPLFRAVTFPHSALILALSENAVRLVEMDADLPPVTVKVPDLPKDAASALGKSTLNDRTFSGRIHGSEGQNVRFQQYARLVDAALRPVLAGREIPLILAATGRLPAVFAQVNSYPHLLDDSITDSPDRLTDAELAARARPILDAAYAEQLQALHALFDQRTGEGRSTTDISGAARAATFGAIETLLVDIDAVVPGFVDEETGAVTFVETDDAVAYGVVDAIAARAFASGARVLAVRRDDIPGGGDLAAILRYPL</sequence>
<organism evidence="1 2">
    <name type="scientific">Paracoccus alkenifer</name>
    <dbReference type="NCBI Taxonomy" id="65735"/>
    <lineage>
        <taxon>Bacteria</taxon>
        <taxon>Pseudomonadati</taxon>
        <taxon>Pseudomonadota</taxon>
        <taxon>Alphaproteobacteria</taxon>
        <taxon>Rhodobacterales</taxon>
        <taxon>Paracoccaceae</taxon>
        <taxon>Paracoccus</taxon>
    </lineage>
</organism>
<dbReference type="RefSeq" id="WP_090849084.1">
    <property type="nucleotide sequence ID" value="NZ_FNXG01000010.1"/>
</dbReference>
<reference evidence="2" key="1">
    <citation type="submission" date="2016-10" db="EMBL/GenBank/DDBJ databases">
        <authorList>
            <person name="Varghese N."/>
            <person name="Submissions S."/>
        </authorList>
    </citation>
    <scope>NUCLEOTIDE SEQUENCE [LARGE SCALE GENOMIC DNA]</scope>
    <source>
        <strain evidence="2">DSM 11593</strain>
    </source>
</reference>
<evidence type="ECO:0000313" key="1">
    <source>
        <dbReference type="EMBL" id="SEI12658.1"/>
    </source>
</evidence>
<dbReference type="EMBL" id="FNXG01000010">
    <property type="protein sequence ID" value="SEI12658.1"/>
    <property type="molecule type" value="Genomic_DNA"/>
</dbReference>
<proteinExistence type="predicted"/>
<dbReference type="STRING" id="65735.SAMN04488075_0005"/>
<accession>A0A1H6NMZ8</accession>
<protein>
    <recommendedName>
        <fullName evidence="3">Peptide chain release factor 1 (ERF1)</fullName>
    </recommendedName>
</protein>
<gene>
    <name evidence="1" type="ORF">SAMN04488075_0005</name>
</gene>
<evidence type="ECO:0008006" key="3">
    <source>
        <dbReference type="Google" id="ProtNLM"/>
    </source>
</evidence>
<keyword evidence="2" id="KW-1185">Reference proteome</keyword>
<name>A0A1H6NMZ8_9RHOB</name>